<reference evidence="11 14" key="3">
    <citation type="submission" date="2016-04" db="EMBL/GenBank/DDBJ databases">
        <title>Complete genome sequence of Thermococcus chitonophagus type strain GC74.</title>
        <authorList>
            <person name="Oger P.M."/>
        </authorList>
    </citation>
    <scope>NUCLEOTIDE SEQUENCE [LARGE SCALE GENOMIC DNA]</scope>
    <source>
        <strain evidence="11 14">GC74</strain>
    </source>
</reference>
<dbReference type="InterPro" id="IPR004662">
    <property type="entry name" value="AcgluKinase_fam"/>
</dbReference>
<dbReference type="UniPathway" id="UPA00033">
    <property type="reaction ID" value="UER00036"/>
</dbReference>
<dbReference type="EMBL" id="LN999010">
    <property type="protein sequence ID" value="CUX78756.1"/>
    <property type="molecule type" value="Genomic_DNA"/>
</dbReference>
<evidence type="ECO:0000256" key="4">
    <source>
        <dbReference type="ARBA" id="ARBA00022679"/>
    </source>
</evidence>
<evidence type="ECO:0000259" key="10">
    <source>
        <dbReference type="Pfam" id="PF00696"/>
    </source>
</evidence>
<feature type="binding site" evidence="9">
    <location>
        <position position="166"/>
    </location>
    <ligand>
        <name>substrate</name>
    </ligand>
</feature>
<dbReference type="SUPFAM" id="SSF53633">
    <property type="entry name" value="Carbamate kinase-like"/>
    <property type="match status" value="1"/>
</dbReference>
<keyword evidence="4 9" id="KW-0808">Transferase</keyword>
<comment type="similarity">
    <text evidence="9">Belongs to the acetylglutamate kinase family. LysZ subfamily.</text>
</comment>
<dbReference type="NCBIfam" id="NF010660">
    <property type="entry name" value="PRK14058.1-2"/>
    <property type="match status" value="1"/>
</dbReference>
<dbReference type="UniPathway" id="UPA00068"/>
<protein>
    <recommendedName>
        <fullName evidence="9">Putative [LysW]-aminoadipate/[LysW]-glutamate kinase</fullName>
        <ecNumber evidence="9">2.7.2.17</ecNumber>
        <ecNumber evidence="9">2.7.2.19</ecNumber>
    </recommendedName>
</protein>
<evidence type="ECO:0000256" key="7">
    <source>
        <dbReference type="ARBA" id="ARBA00022840"/>
    </source>
</evidence>
<comment type="catalytic activity">
    <reaction evidence="9">
        <text>[amino-group carrier protein]-C-terminal-gamma-(L-glutamyl)-L-glutamate + ATP = [amino-group carrier protein]-C-terminal-gamma-(5-phospho-L-glutamyl)-L-glutamate + ADP</text>
        <dbReference type="Rhea" id="RHEA:52632"/>
        <dbReference type="Rhea" id="RHEA-COMP:13311"/>
        <dbReference type="Rhea" id="RHEA-COMP:13313"/>
        <dbReference type="ChEBI" id="CHEBI:30616"/>
        <dbReference type="ChEBI" id="CHEBI:136714"/>
        <dbReference type="ChEBI" id="CHEBI:136717"/>
        <dbReference type="ChEBI" id="CHEBI:456216"/>
        <dbReference type="EC" id="2.7.2.19"/>
    </reaction>
</comment>
<dbReference type="GO" id="GO:0005737">
    <property type="term" value="C:cytoplasm"/>
    <property type="evidence" value="ECO:0007669"/>
    <property type="project" value="UniProtKB-SubCell"/>
</dbReference>
<dbReference type="PANTHER" id="PTHR23342:SF0">
    <property type="entry name" value="N-ACETYLGLUTAMATE SYNTHASE, MITOCHONDRIAL"/>
    <property type="match status" value="1"/>
</dbReference>
<comment type="subcellular location">
    <subcellularLocation>
        <location evidence="9">Cytoplasm</location>
    </subcellularLocation>
</comment>
<evidence type="ECO:0000313" key="12">
    <source>
        <dbReference type="EMBL" id="CUX78756.1"/>
    </source>
</evidence>
<dbReference type="AlphaFoldDB" id="A0A170SW35"/>
<evidence type="ECO:0000256" key="9">
    <source>
        <dbReference type="HAMAP-Rule" id="MF_02082"/>
    </source>
</evidence>
<reference evidence="13" key="1">
    <citation type="submission" date="2016-01" db="EMBL/GenBank/DDBJ databases">
        <authorList>
            <person name="Vorgias C.E."/>
        </authorList>
    </citation>
    <scope>NUCLEOTIDE SEQUENCE [LARGE SCALE GENOMIC DNA]</scope>
</reference>
<dbReference type="EC" id="2.7.2.17" evidence="9"/>
<keyword evidence="3 9" id="KW-0028">Amino-acid biosynthesis</keyword>
<feature type="site" description="Transition state stabilizer" evidence="9">
    <location>
        <position position="222"/>
    </location>
</feature>
<evidence type="ECO:0000313" key="13">
    <source>
        <dbReference type="Proteomes" id="UP000093069"/>
    </source>
</evidence>
<dbReference type="GO" id="GO:0019878">
    <property type="term" value="P:lysine biosynthetic process via aminoadipic acid"/>
    <property type="evidence" value="ECO:0007669"/>
    <property type="project" value="UniProtKB-UniRule"/>
</dbReference>
<evidence type="ECO:0000256" key="1">
    <source>
        <dbReference type="ARBA" id="ARBA00022490"/>
    </source>
</evidence>
<dbReference type="Proteomes" id="UP000093069">
    <property type="component" value="Chromosome I"/>
</dbReference>
<dbReference type="InterPro" id="IPR036393">
    <property type="entry name" value="AceGlu_kinase-like_sf"/>
</dbReference>
<comment type="function">
    <text evidence="9">Involved in both the arginine and lysine biosynthetic pathways. Phosphorylates the LysW-bound precursors glutamate (for arginine biosynthesis), respectively alpha-aminoadipate (for lysine biosynthesis).</text>
</comment>
<keyword evidence="8 9" id="KW-0457">Lysine biosynthesis</keyword>
<dbReference type="GO" id="GO:0003991">
    <property type="term" value="F:acetylglutamate kinase activity"/>
    <property type="evidence" value="ECO:0007669"/>
    <property type="project" value="TreeGrafter"/>
</dbReference>
<dbReference type="PANTHER" id="PTHR23342">
    <property type="entry name" value="N-ACETYLGLUTAMATE SYNTHASE"/>
    <property type="match status" value="1"/>
</dbReference>
<dbReference type="InterPro" id="IPR001048">
    <property type="entry name" value="Asp/Glu/Uridylate_kinase"/>
</dbReference>
<dbReference type="STRING" id="54262.CHITON_1977"/>
<dbReference type="GO" id="GO:0005524">
    <property type="term" value="F:ATP binding"/>
    <property type="evidence" value="ECO:0007669"/>
    <property type="project" value="UniProtKB-KW"/>
</dbReference>
<dbReference type="InterPro" id="IPR037529">
    <property type="entry name" value="LysZ"/>
</dbReference>
<evidence type="ECO:0000256" key="8">
    <source>
        <dbReference type="ARBA" id="ARBA00023154"/>
    </source>
</evidence>
<dbReference type="Proteomes" id="UP000250189">
    <property type="component" value="Chromosome"/>
</dbReference>
<comment type="pathway">
    <text evidence="9">Amino-acid biosynthesis; L-lysine biosynthesis via AAA pathway; L-lysine from L-alpha-aminoadipate (Thermus route): step 2/5.</text>
</comment>
<keyword evidence="5 9" id="KW-0547">Nucleotide-binding</keyword>
<evidence type="ECO:0000256" key="5">
    <source>
        <dbReference type="ARBA" id="ARBA00022741"/>
    </source>
</evidence>
<feature type="domain" description="Aspartate/glutamate/uridylate kinase" evidence="10">
    <location>
        <begin position="2"/>
        <end position="239"/>
    </location>
</feature>
<dbReference type="RefSeq" id="WP_068579040.1">
    <property type="nucleotide sequence ID" value="NZ_CP015193.1"/>
</dbReference>
<proteinExistence type="inferred from homology"/>
<comment type="caution">
    <text evidence="9">Lacks conserved residue(s) required for the propagation of feature annotation.</text>
</comment>
<dbReference type="PIRSF" id="PIRSF000728">
    <property type="entry name" value="NAGK"/>
    <property type="match status" value="1"/>
</dbReference>
<gene>
    <name evidence="9" type="primary">lysZ</name>
    <name evidence="11" type="ORF">A3L04_03805</name>
    <name evidence="12" type="ORF">CHITON_1977</name>
</gene>
<keyword evidence="1 9" id="KW-0963">Cytoplasm</keyword>
<reference evidence="12" key="2">
    <citation type="submission" date="2016-01" db="EMBL/GenBank/DDBJ databases">
        <authorList>
            <person name="McClelland M."/>
            <person name="Jain A."/>
            <person name="Saraogi P."/>
            <person name="Mendelson R."/>
            <person name="Westerman R."/>
            <person name="SanMiguel P."/>
            <person name="Csonka L."/>
        </authorList>
    </citation>
    <scope>NUCLEOTIDE SEQUENCE</scope>
    <source>
        <strain evidence="12">1</strain>
    </source>
</reference>
<evidence type="ECO:0000313" key="11">
    <source>
        <dbReference type="EMBL" id="ASJ16261.1"/>
    </source>
</evidence>
<dbReference type="EC" id="2.7.2.19" evidence="9"/>
<dbReference type="OrthoDB" id="6816at2157"/>
<dbReference type="NCBIfam" id="TIGR00761">
    <property type="entry name" value="argB"/>
    <property type="match status" value="1"/>
</dbReference>
<evidence type="ECO:0000313" key="14">
    <source>
        <dbReference type="Proteomes" id="UP000250189"/>
    </source>
</evidence>
<keyword evidence="2 9" id="KW-0055">Arginine biosynthesis</keyword>
<feature type="site" description="Transition state stabilizer" evidence="9">
    <location>
        <position position="5"/>
    </location>
</feature>
<dbReference type="EMBL" id="CP015193">
    <property type="protein sequence ID" value="ASJ16261.1"/>
    <property type="molecule type" value="Genomic_DNA"/>
</dbReference>
<feature type="binding site" evidence="9">
    <location>
        <position position="63"/>
    </location>
    <ligand>
        <name>substrate</name>
    </ligand>
</feature>
<dbReference type="GeneID" id="33321671"/>
<comment type="pathway">
    <text evidence="9">Amino-acid biosynthesis; L-arginine biosynthesis.</text>
</comment>
<dbReference type="HAMAP" id="MF_02082">
    <property type="entry name" value="LysZ"/>
    <property type="match status" value="1"/>
</dbReference>
<dbReference type="Gene3D" id="3.40.1160.10">
    <property type="entry name" value="Acetylglutamate kinase-like"/>
    <property type="match status" value="1"/>
</dbReference>
<evidence type="ECO:0000256" key="6">
    <source>
        <dbReference type="ARBA" id="ARBA00022777"/>
    </source>
</evidence>
<keyword evidence="7 9" id="KW-0067">ATP-binding</keyword>
<sequence length="249" mass="27293">MRVVKIGGSVISMLEELWRSDGISSLMDNTVIVHGGSRHVDELSRKLGIKVEKLTSPSGVTFRRTTREVLDVYVAALMKANREIVEFLRSQGINAIGLSGLDRGLIIGQRKKLIKAVINGKVVAIRDDYSGVIKQINTDALSEYMKVGIPVIASIAYDPVENVPLNVDGDKVAYHIALAMRAKELYFLSDTAFLANGRVVPEIPVEKIGDYMAYARGGMRKKLMMAKKAIESGIDSVVIEGLNGRTVIY</sequence>
<dbReference type="KEGG" id="tch:CHITON_1977"/>
<name>A0A170SW35_9EURY</name>
<keyword evidence="6 9" id="KW-0418">Kinase</keyword>
<dbReference type="Pfam" id="PF00696">
    <property type="entry name" value="AA_kinase"/>
    <property type="match status" value="1"/>
</dbReference>
<organism evidence="12 13">
    <name type="scientific">Thermococcus chitonophagus</name>
    <dbReference type="NCBI Taxonomy" id="54262"/>
    <lineage>
        <taxon>Archaea</taxon>
        <taxon>Methanobacteriati</taxon>
        <taxon>Methanobacteriota</taxon>
        <taxon>Thermococci</taxon>
        <taxon>Thermococcales</taxon>
        <taxon>Thermococcaceae</taxon>
        <taxon>Thermococcus</taxon>
    </lineage>
</organism>
<keyword evidence="14" id="KW-1185">Reference proteome</keyword>
<dbReference type="GO" id="GO:0042450">
    <property type="term" value="P:L-arginine biosynthetic process via ornithine"/>
    <property type="evidence" value="ECO:0007669"/>
    <property type="project" value="UniProtKB-UniRule"/>
</dbReference>
<evidence type="ECO:0000256" key="2">
    <source>
        <dbReference type="ARBA" id="ARBA00022571"/>
    </source>
</evidence>
<evidence type="ECO:0000256" key="3">
    <source>
        <dbReference type="ARBA" id="ARBA00022605"/>
    </source>
</evidence>
<comment type="catalytic activity">
    <reaction evidence="9">
        <text>[amino-group carrier protein]-C-terminal-N-(1,4-dicarboxybutan-1-yl)-L-glutamine + ATP = [amino-group carrier protein]-C-terminal-N-(1-carboxy-5-phosphooxy-5-oxopentan-1-yl)-L-glutamine + ADP</text>
        <dbReference type="Rhea" id="RHEA:41944"/>
        <dbReference type="Rhea" id="RHEA-COMP:9694"/>
        <dbReference type="Rhea" id="RHEA-COMP:9712"/>
        <dbReference type="ChEBI" id="CHEBI:30616"/>
        <dbReference type="ChEBI" id="CHEBI:78499"/>
        <dbReference type="ChEBI" id="CHEBI:78503"/>
        <dbReference type="ChEBI" id="CHEBI:456216"/>
        <dbReference type="EC" id="2.7.2.17"/>
    </reaction>
</comment>
<accession>A0A170SW35</accession>